<feature type="transmembrane region" description="Helical" evidence="8">
    <location>
        <begin position="22"/>
        <end position="38"/>
    </location>
</feature>
<evidence type="ECO:0000256" key="7">
    <source>
        <dbReference type="ARBA" id="ARBA00023136"/>
    </source>
</evidence>
<comment type="caution">
    <text evidence="10">The sequence shown here is derived from an EMBL/GenBank/DDBJ whole genome shotgun (WGS) entry which is preliminary data.</text>
</comment>
<sequence length="1069" mass="116354">MTTATAAGETGTFRKLLSDRRLIASALLTTAVAIFFWTQSRYPALNEKAAMGGDTNMNGIAFDQVLEWIPNSGLLWDITVNTVNWMYTNWKGMTFGVLFAACALTLLGLIERRGFENRFANAALGAAIGTPLGVCVNCAAPIARGLHSAGMRLETTLSALVASPTLNVIVVSMSFALLPFHMAALKLAGALVFVLLGVPLLTRWLHPRGLDDAALTRMQGEVDDRRGWIARKLEALRPLPVPASDVDSWPKALVWLARTFGRNLLFIALVTVPMMVLAGALGAILITFLDFEDFRRLVGMPTSVPMILLAMCFIAAVAIFLPVPIAFDVILAVILINAGWPTRYVMPLLFALGCYSVYSMLIVGRAISWRMSLAMMASLAALAVLLGVGANWLDKTILEGRHKDNIAYLANAMPFDGVAAKPVTGLLDASAIPAVDYYPVEAKIAHQGPGQVAVTSALPQAIASKGAETGFSRLMGPEIGIDLPPANRGLEVLEPYTFMWGLAAGDTTGDGWVDIVLARSGSVGGLAYFRNIGGTFQQVPLDLGPVDSQFVGTVMLANLNDDDLPDMLVSTYLNGSYIFWNRGGEFRWEDRVELDNGDAGVIAAPGFGDLDDDGDLDILAANWTIGTTANNGNPYLLSSRDRVFWNEGGKFVAQVLNGVPGESLTSAIEDIDGNGLPDLLIGDDVSTADKIYLNQGNRKFVLAKKSDGIVPYLTNTSMSIDFGDIDNDLVDELYVAQIAWSQWRVDSVRPELSYCMQPEYGITNPEQCFLSLRERNLSASEAHSRYSTCDRIADPSFRLICAARSLTFRASFYGDISDCGLLKGMGGNLEEMCLISAKPRFKNAKETIEREDYVGGIRQRNILFKRAQGKGFEDRTMDFGVDRPGWSWNARFADLDQDGWQDLFVATGMAYHRNTQPNAFYRNRSARGFVRADEKFGLADPVPSTTYALVDYDRDGDVDVIRASLMTQPIIHRNDAPSGRAFWVRIEDAVGNRAGVGARIVITTDDGTKRVREIRQSGGFASGLHPQAHFGIGKAQKVTKIDVVWRDGSTSTIAGDFAPDSEIVIRRSL</sequence>
<evidence type="ECO:0000256" key="4">
    <source>
        <dbReference type="ARBA" id="ARBA00022692"/>
    </source>
</evidence>
<evidence type="ECO:0000256" key="1">
    <source>
        <dbReference type="ARBA" id="ARBA00004651"/>
    </source>
</evidence>
<feature type="transmembrane region" description="Helical" evidence="8">
    <location>
        <begin position="344"/>
        <end position="361"/>
    </location>
</feature>
<feature type="transmembrane region" description="Helical" evidence="8">
    <location>
        <begin position="373"/>
        <end position="393"/>
    </location>
</feature>
<dbReference type="PANTHER" id="PTHR16026">
    <property type="entry name" value="CARTILAGE ACIDIC PROTEIN 1"/>
    <property type="match status" value="1"/>
</dbReference>
<proteinExistence type="inferred from homology"/>
<feature type="domain" description="ASPIC/UnbV" evidence="9">
    <location>
        <begin position="995"/>
        <end position="1055"/>
    </location>
</feature>
<feature type="transmembrane region" description="Helical" evidence="8">
    <location>
        <begin position="264"/>
        <end position="286"/>
    </location>
</feature>
<evidence type="ECO:0000313" key="10">
    <source>
        <dbReference type="EMBL" id="MCR2833192.1"/>
    </source>
</evidence>
<feature type="transmembrane region" description="Helical" evidence="8">
    <location>
        <begin position="155"/>
        <end position="178"/>
    </location>
</feature>
<comment type="subcellular location">
    <subcellularLocation>
        <location evidence="1">Cell membrane</location>
        <topology evidence="1">Multi-pass membrane protein</topology>
    </subcellularLocation>
</comment>
<dbReference type="EMBL" id="JANKHH010000003">
    <property type="protein sequence ID" value="MCR2833192.1"/>
    <property type="molecule type" value="Genomic_DNA"/>
</dbReference>
<organism evidence="10 11">
    <name type="scientific">Parerythrobacter lacustris</name>
    <dbReference type="NCBI Taxonomy" id="2969984"/>
    <lineage>
        <taxon>Bacteria</taxon>
        <taxon>Pseudomonadati</taxon>
        <taxon>Pseudomonadota</taxon>
        <taxon>Alphaproteobacteria</taxon>
        <taxon>Sphingomonadales</taxon>
        <taxon>Erythrobacteraceae</taxon>
        <taxon>Parerythrobacter</taxon>
    </lineage>
</organism>
<dbReference type="InterPro" id="IPR028994">
    <property type="entry name" value="Integrin_alpha_N"/>
</dbReference>
<comment type="similarity">
    <text evidence="2">Belongs to the UPF0718 family.</text>
</comment>
<dbReference type="InterPro" id="IPR011519">
    <property type="entry name" value="UnbV_ASPIC"/>
</dbReference>
<dbReference type="Pfam" id="PF03773">
    <property type="entry name" value="ArsP_1"/>
    <property type="match status" value="1"/>
</dbReference>
<dbReference type="PANTHER" id="PTHR16026:SF0">
    <property type="entry name" value="CARTILAGE ACIDIC PROTEIN 1"/>
    <property type="match status" value="1"/>
</dbReference>
<name>A0ABT1XRZ9_9SPHN</name>
<gene>
    <name evidence="10" type="ORF">NSO95_04490</name>
</gene>
<reference evidence="10 11" key="1">
    <citation type="submission" date="2022-08" db="EMBL/GenBank/DDBJ databases">
        <title>Polyphasic taxonomy analysis of Qipengyuania sp.RS5-5.</title>
        <authorList>
            <person name="Xamxidin M."/>
            <person name="Wu M."/>
        </authorList>
    </citation>
    <scope>NUCLEOTIDE SEQUENCE [LARGE SCALE GENOMIC DNA]</scope>
    <source>
        <strain evidence="10 11">RS5-5</strain>
    </source>
</reference>
<keyword evidence="7 8" id="KW-0472">Membrane</keyword>
<dbReference type="InterPro" id="IPR013517">
    <property type="entry name" value="FG-GAP"/>
</dbReference>
<evidence type="ECO:0000256" key="5">
    <source>
        <dbReference type="ARBA" id="ARBA00022729"/>
    </source>
</evidence>
<keyword evidence="11" id="KW-1185">Reference proteome</keyword>
<keyword evidence="4 8" id="KW-0812">Transmembrane</keyword>
<accession>A0ABT1XRZ9</accession>
<feature type="transmembrane region" description="Helical" evidence="8">
    <location>
        <begin position="92"/>
        <end position="110"/>
    </location>
</feature>
<dbReference type="Pfam" id="PF13517">
    <property type="entry name" value="FG-GAP_3"/>
    <property type="match status" value="3"/>
</dbReference>
<feature type="transmembrane region" description="Helical" evidence="8">
    <location>
        <begin position="307"/>
        <end position="338"/>
    </location>
</feature>
<dbReference type="InterPro" id="IPR027039">
    <property type="entry name" value="Crtac1"/>
</dbReference>
<dbReference type="SUPFAM" id="SSF69318">
    <property type="entry name" value="Integrin alpha N-terminal domain"/>
    <property type="match status" value="1"/>
</dbReference>
<evidence type="ECO:0000256" key="8">
    <source>
        <dbReference type="SAM" id="Phobius"/>
    </source>
</evidence>
<dbReference type="Proteomes" id="UP001206067">
    <property type="component" value="Unassembled WGS sequence"/>
</dbReference>
<keyword evidence="5" id="KW-0732">Signal</keyword>
<keyword evidence="6 8" id="KW-1133">Transmembrane helix</keyword>
<keyword evidence="3" id="KW-1003">Cell membrane</keyword>
<evidence type="ECO:0000313" key="11">
    <source>
        <dbReference type="Proteomes" id="UP001206067"/>
    </source>
</evidence>
<evidence type="ECO:0000256" key="3">
    <source>
        <dbReference type="ARBA" id="ARBA00022475"/>
    </source>
</evidence>
<evidence type="ECO:0000259" key="9">
    <source>
        <dbReference type="Pfam" id="PF07593"/>
    </source>
</evidence>
<dbReference type="Pfam" id="PF07593">
    <property type="entry name" value="UnbV_ASPIC"/>
    <property type="match status" value="1"/>
</dbReference>
<evidence type="ECO:0000256" key="2">
    <source>
        <dbReference type="ARBA" id="ARBA00006386"/>
    </source>
</evidence>
<protein>
    <submittedName>
        <fullName evidence="10">FG-GAP-like repeat-containing protein</fullName>
    </submittedName>
</protein>
<dbReference type="RefSeq" id="WP_257594959.1">
    <property type="nucleotide sequence ID" value="NZ_JANKHH010000003.1"/>
</dbReference>
<feature type="transmembrane region" description="Helical" evidence="8">
    <location>
        <begin position="122"/>
        <end position="143"/>
    </location>
</feature>
<dbReference type="Gene3D" id="2.130.10.130">
    <property type="entry name" value="Integrin alpha, N-terminal"/>
    <property type="match status" value="1"/>
</dbReference>
<dbReference type="InterPro" id="IPR005524">
    <property type="entry name" value="DUF318"/>
</dbReference>
<evidence type="ECO:0000256" key="6">
    <source>
        <dbReference type="ARBA" id="ARBA00022989"/>
    </source>
</evidence>
<feature type="transmembrane region" description="Helical" evidence="8">
    <location>
        <begin position="185"/>
        <end position="205"/>
    </location>
</feature>